<dbReference type="GO" id="GO:0004252">
    <property type="term" value="F:serine-type endopeptidase activity"/>
    <property type="evidence" value="ECO:0007669"/>
    <property type="project" value="InterPro"/>
</dbReference>
<sequence length="345" mass="36547">MRPFLFLSLSAAGLMAVGLASSLPAHASGKGSLEALYQRASSGVVVVFSLPEDGAGTMGAGIVLSRRGLILTNAHVLAPSSSGSLAGRTLRVYFRPPRTTGNFQDDLTRMAPARILALSRRLDLALLSVGPVPADIRPLPLAPSREISPGTRVLAIGHPEQGGLWTLTSGIVSARINDLGGVPGKEAFQTDASINRGNSGGPLLDRRGEVIGVNTAIARKSSDGLAITSVNFALRSGVVRRWLRRKVPQEVAAILPPPSPDTYPGGSFIRRSGKRDSPQKAVSPDPLTGRRQGSLAQPGKGKIVTPSRKAPVPYREEAALRHEKESLLRMGQTMEDQIRQTFGTR</sequence>
<dbReference type="InterPro" id="IPR001940">
    <property type="entry name" value="Peptidase_S1C"/>
</dbReference>
<feature type="chain" id="PRO_5002965569" evidence="4">
    <location>
        <begin position="28"/>
        <end position="345"/>
    </location>
</feature>
<dbReference type="EMBL" id="GG693884">
    <property type="protein sequence ID" value="EES51789.1"/>
    <property type="molecule type" value="Genomic_DNA"/>
</dbReference>
<evidence type="ECO:0000256" key="1">
    <source>
        <dbReference type="ARBA" id="ARBA00022670"/>
    </source>
</evidence>
<feature type="signal peptide" evidence="4">
    <location>
        <begin position="1"/>
        <end position="27"/>
    </location>
</feature>
<evidence type="ECO:0000256" key="4">
    <source>
        <dbReference type="SAM" id="SignalP"/>
    </source>
</evidence>
<dbReference type="AlphaFoldDB" id="C6I009"/>
<accession>C6I009</accession>
<dbReference type="Proteomes" id="UP000009374">
    <property type="component" value="Unassembled WGS sequence"/>
</dbReference>
<evidence type="ECO:0000256" key="3">
    <source>
        <dbReference type="SAM" id="MobiDB-lite"/>
    </source>
</evidence>
<dbReference type="PANTHER" id="PTHR43343">
    <property type="entry name" value="PEPTIDASE S12"/>
    <property type="match status" value="1"/>
</dbReference>
<evidence type="ECO:0000313" key="5">
    <source>
        <dbReference type="EMBL" id="EES51789.1"/>
    </source>
</evidence>
<dbReference type="InterPro" id="IPR009003">
    <property type="entry name" value="Peptidase_S1_PA"/>
</dbReference>
<reference evidence="5 6" key="1">
    <citation type="journal article" date="2009" name="Appl. Environ. Microbiol.">
        <title>Community genomic and proteomic analyses of chemoautotrophic iron-oxidizing "Leptospirillum rubarum" (Group II) and "Leptospirillum ferrodiazotrophum" (Group III) bacteria in acid mine drainage biofilms.</title>
        <authorList>
            <person name="Goltsman D.S."/>
            <person name="Denef V.J."/>
            <person name="Singer S.W."/>
            <person name="VerBerkmoes N.C."/>
            <person name="Lefsrud M."/>
            <person name="Mueller R.S."/>
            <person name="Dick G.J."/>
            <person name="Sun C.L."/>
            <person name="Wheeler K.E."/>
            <person name="Zemla A."/>
            <person name="Baker B.J."/>
            <person name="Hauser L."/>
            <person name="Land M."/>
            <person name="Shah M.B."/>
            <person name="Thelen M.P."/>
            <person name="Hettich R.L."/>
            <person name="Banfield J.F."/>
        </authorList>
    </citation>
    <scope>NUCLEOTIDE SEQUENCE [LARGE SCALE GENOMIC DNA]</scope>
</reference>
<dbReference type="GO" id="GO:0006508">
    <property type="term" value="P:proteolysis"/>
    <property type="evidence" value="ECO:0007669"/>
    <property type="project" value="UniProtKB-KW"/>
</dbReference>
<protein>
    <submittedName>
        <fullName evidence="5">Peptidase S1 and S6, chymotrypsin/Hap</fullName>
    </submittedName>
</protein>
<gene>
    <name evidence="5" type="ORF">UBAL3_95450009</name>
</gene>
<keyword evidence="2" id="KW-0378">Hydrolase</keyword>
<dbReference type="Pfam" id="PF13365">
    <property type="entry name" value="Trypsin_2"/>
    <property type="match status" value="1"/>
</dbReference>
<keyword evidence="6" id="KW-1185">Reference proteome</keyword>
<dbReference type="SUPFAM" id="SSF50494">
    <property type="entry name" value="Trypsin-like serine proteases"/>
    <property type="match status" value="1"/>
</dbReference>
<organism evidence="5 6">
    <name type="scientific">Leptospirillum ferrodiazotrophum</name>
    <dbReference type="NCBI Taxonomy" id="412449"/>
    <lineage>
        <taxon>Bacteria</taxon>
        <taxon>Pseudomonadati</taxon>
        <taxon>Nitrospirota</taxon>
        <taxon>Nitrospiria</taxon>
        <taxon>Nitrospirales</taxon>
        <taxon>Nitrospiraceae</taxon>
        <taxon>Leptospirillum</taxon>
    </lineage>
</organism>
<dbReference type="Gene3D" id="2.40.10.120">
    <property type="match status" value="1"/>
</dbReference>
<name>C6I009_9BACT</name>
<evidence type="ECO:0000313" key="6">
    <source>
        <dbReference type="Proteomes" id="UP000009374"/>
    </source>
</evidence>
<evidence type="ECO:0000256" key="2">
    <source>
        <dbReference type="ARBA" id="ARBA00022801"/>
    </source>
</evidence>
<keyword evidence="4" id="KW-0732">Signal</keyword>
<keyword evidence="1" id="KW-0645">Protease</keyword>
<feature type="region of interest" description="Disordered" evidence="3">
    <location>
        <begin position="253"/>
        <end position="313"/>
    </location>
</feature>
<dbReference type="PANTHER" id="PTHR43343:SF3">
    <property type="entry name" value="PROTEASE DO-LIKE 8, CHLOROPLASTIC"/>
    <property type="match status" value="1"/>
</dbReference>
<dbReference type="InterPro" id="IPR051201">
    <property type="entry name" value="Chloro_Bact_Ser_Proteases"/>
</dbReference>
<proteinExistence type="predicted"/>
<dbReference type="PRINTS" id="PR00834">
    <property type="entry name" value="PROTEASES2C"/>
</dbReference>